<accession>A0A6J4RRU1</accession>
<organism evidence="3">
    <name type="scientific">uncultured Rubrobacteraceae bacterium</name>
    <dbReference type="NCBI Taxonomy" id="349277"/>
    <lineage>
        <taxon>Bacteria</taxon>
        <taxon>Bacillati</taxon>
        <taxon>Actinomycetota</taxon>
        <taxon>Rubrobacteria</taxon>
        <taxon>Rubrobacterales</taxon>
        <taxon>Rubrobacteraceae</taxon>
        <taxon>environmental samples</taxon>
    </lineage>
</organism>
<feature type="transmembrane region" description="Helical" evidence="2">
    <location>
        <begin position="21"/>
        <end position="41"/>
    </location>
</feature>
<keyword evidence="2" id="KW-0472">Membrane</keyword>
<proteinExistence type="predicted"/>
<name>A0A6J4RRU1_9ACTN</name>
<dbReference type="Pfam" id="PF11303">
    <property type="entry name" value="DUF3105"/>
    <property type="match status" value="1"/>
</dbReference>
<dbReference type="AlphaFoldDB" id="A0A6J4RRU1"/>
<reference evidence="3" key="1">
    <citation type="submission" date="2020-02" db="EMBL/GenBank/DDBJ databases">
        <authorList>
            <person name="Meier V. D."/>
        </authorList>
    </citation>
    <scope>NUCLEOTIDE SEQUENCE</scope>
    <source>
        <strain evidence="3">AVDCRST_MAG25</strain>
    </source>
</reference>
<evidence type="ECO:0000256" key="2">
    <source>
        <dbReference type="SAM" id="Phobius"/>
    </source>
</evidence>
<keyword evidence="2" id="KW-0812">Transmembrane</keyword>
<protein>
    <recommendedName>
        <fullName evidence="4">DUF3105 domain-containing protein</fullName>
    </recommendedName>
</protein>
<evidence type="ECO:0008006" key="4">
    <source>
        <dbReference type="Google" id="ProtNLM"/>
    </source>
</evidence>
<gene>
    <name evidence="3" type="ORF">AVDCRST_MAG25-2732</name>
</gene>
<keyword evidence="2" id="KW-1133">Transmembrane helix</keyword>
<feature type="region of interest" description="Disordered" evidence="1">
    <location>
        <begin position="178"/>
        <end position="197"/>
    </location>
</feature>
<evidence type="ECO:0000256" key="1">
    <source>
        <dbReference type="SAM" id="MobiDB-lite"/>
    </source>
</evidence>
<sequence>MGKNRGARDGQSTGGGPSRTTVIIGLVVAAFLAGFGALIWYDSSQSSGPPAGVKEFDVAEGEGNHTPDPVDYEQTPPVGGAHNDVWQNAAFYEQPIQNETAVHTLEHGAVWITYSPDLPQEQKDRIRQLVEGRDCLMASPFPDLPGGSPIVASAWGAQLAVESADDEALQDFIQAYRRGPQTPEPGAACTGGTAEPA</sequence>
<dbReference type="EMBL" id="CADCVI010000181">
    <property type="protein sequence ID" value="CAA9480478.1"/>
    <property type="molecule type" value="Genomic_DNA"/>
</dbReference>
<evidence type="ECO:0000313" key="3">
    <source>
        <dbReference type="EMBL" id="CAA9480478.1"/>
    </source>
</evidence>
<dbReference type="InterPro" id="IPR021454">
    <property type="entry name" value="DUF3105"/>
</dbReference>